<protein>
    <submittedName>
        <fullName evidence="1">Uncharacterized protein</fullName>
    </submittedName>
</protein>
<dbReference type="EMBL" id="OZ035841">
    <property type="protein sequence ID" value="CAL1590938.1"/>
    <property type="molecule type" value="Genomic_DNA"/>
</dbReference>
<organism evidence="1 2">
    <name type="scientific">Knipowitschia caucasica</name>
    <name type="common">Caucasian dwarf goby</name>
    <name type="synonym">Pomatoschistus caucasicus</name>
    <dbReference type="NCBI Taxonomy" id="637954"/>
    <lineage>
        <taxon>Eukaryota</taxon>
        <taxon>Metazoa</taxon>
        <taxon>Chordata</taxon>
        <taxon>Craniata</taxon>
        <taxon>Vertebrata</taxon>
        <taxon>Euteleostomi</taxon>
        <taxon>Actinopterygii</taxon>
        <taxon>Neopterygii</taxon>
        <taxon>Teleostei</taxon>
        <taxon>Neoteleostei</taxon>
        <taxon>Acanthomorphata</taxon>
        <taxon>Gobiaria</taxon>
        <taxon>Gobiiformes</taxon>
        <taxon>Gobioidei</taxon>
        <taxon>Gobiidae</taxon>
        <taxon>Gobiinae</taxon>
        <taxon>Knipowitschia</taxon>
    </lineage>
</organism>
<evidence type="ECO:0000313" key="1">
    <source>
        <dbReference type="EMBL" id="CAL1590938.1"/>
    </source>
</evidence>
<dbReference type="Proteomes" id="UP001497482">
    <property type="component" value="Chromosome 19"/>
</dbReference>
<keyword evidence="2" id="KW-1185">Reference proteome</keyword>
<accession>A0AAV2KLL3</accession>
<proteinExistence type="predicted"/>
<dbReference type="AlphaFoldDB" id="A0AAV2KLL3"/>
<gene>
    <name evidence="1" type="ORF">KC01_LOCUS20373</name>
</gene>
<sequence>MPPDADIKRFILMPSEPISLRLQATDEGVYHHPRQTAYKATHEAREDSSIFKAQEERTLDVKRCFALGW</sequence>
<evidence type="ECO:0000313" key="2">
    <source>
        <dbReference type="Proteomes" id="UP001497482"/>
    </source>
</evidence>
<reference evidence="1 2" key="1">
    <citation type="submission" date="2024-04" db="EMBL/GenBank/DDBJ databases">
        <authorList>
            <person name="Waldvogel A.-M."/>
            <person name="Schoenle A."/>
        </authorList>
    </citation>
    <scope>NUCLEOTIDE SEQUENCE [LARGE SCALE GENOMIC DNA]</scope>
</reference>
<name>A0AAV2KLL3_KNICA</name>